<name>A0AAD5LTJ7_PARTN</name>
<evidence type="ECO:0000313" key="3">
    <source>
        <dbReference type="Proteomes" id="UP001196413"/>
    </source>
</evidence>
<accession>A0AAD5LTJ7</accession>
<gene>
    <name evidence="2" type="ORF">KIN20_001364</name>
</gene>
<dbReference type="AlphaFoldDB" id="A0AAD5LTJ7"/>
<dbReference type="Proteomes" id="UP001196413">
    <property type="component" value="Unassembled WGS sequence"/>
</dbReference>
<feature type="compositionally biased region" description="Basic and acidic residues" evidence="1">
    <location>
        <begin position="1"/>
        <end position="16"/>
    </location>
</feature>
<evidence type="ECO:0000256" key="1">
    <source>
        <dbReference type="SAM" id="MobiDB-lite"/>
    </source>
</evidence>
<organism evidence="2 3">
    <name type="scientific">Parelaphostrongylus tenuis</name>
    <name type="common">Meningeal worm</name>
    <dbReference type="NCBI Taxonomy" id="148309"/>
    <lineage>
        <taxon>Eukaryota</taxon>
        <taxon>Metazoa</taxon>
        <taxon>Ecdysozoa</taxon>
        <taxon>Nematoda</taxon>
        <taxon>Chromadorea</taxon>
        <taxon>Rhabditida</taxon>
        <taxon>Rhabditina</taxon>
        <taxon>Rhabditomorpha</taxon>
        <taxon>Strongyloidea</taxon>
        <taxon>Metastrongylidae</taxon>
        <taxon>Parelaphostrongylus</taxon>
    </lineage>
</organism>
<reference evidence="2" key="1">
    <citation type="submission" date="2021-06" db="EMBL/GenBank/DDBJ databases">
        <title>Parelaphostrongylus tenuis whole genome reference sequence.</title>
        <authorList>
            <person name="Garwood T.J."/>
            <person name="Larsen P.A."/>
            <person name="Fountain-Jones N.M."/>
            <person name="Garbe J.R."/>
            <person name="Macchietto M.G."/>
            <person name="Kania S.A."/>
            <person name="Gerhold R.W."/>
            <person name="Richards J.E."/>
            <person name="Wolf T.M."/>
        </authorList>
    </citation>
    <scope>NUCLEOTIDE SEQUENCE</scope>
    <source>
        <strain evidence="2">MNPRO001-30</strain>
        <tissue evidence="2">Meninges</tissue>
    </source>
</reference>
<keyword evidence="3" id="KW-1185">Reference proteome</keyword>
<evidence type="ECO:0000313" key="2">
    <source>
        <dbReference type="EMBL" id="KAJ1346547.1"/>
    </source>
</evidence>
<protein>
    <submittedName>
        <fullName evidence="2">Uncharacterized protein</fullName>
    </submittedName>
</protein>
<proteinExistence type="predicted"/>
<sequence length="153" mass="17544">MEKKEISIRRIADTKTHHSGSLNRLVPCKSVYRRRNNKKTYASQSAQMTAGKTAISNYLGEQVDMESLGEYRPTKDSQCLNYRGNTIPAAYINYNKAFPMEDNVAEFYFREGSDLLKARGTSYKRFHVVKYGPALSQHEATQCNRSVIWYDGI</sequence>
<feature type="region of interest" description="Disordered" evidence="1">
    <location>
        <begin position="1"/>
        <end position="20"/>
    </location>
</feature>
<dbReference type="EMBL" id="JAHQIW010000189">
    <property type="protein sequence ID" value="KAJ1346547.1"/>
    <property type="molecule type" value="Genomic_DNA"/>
</dbReference>
<comment type="caution">
    <text evidence="2">The sequence shown here is derived from an EMBL/GenBank/DDBJ whole genome shotgun (WGS) entry which is preliminary data.</text>
</comment>